<accession>A0A9Q1IHH9</accession>
<evidence type="ECO:0000313" key="2">
    <source>
        <dbReference type="Proteomes" id="UP001152622"/>
    </source>
</evidence>
<keyword evidence="2" id="KW-1185">Reference proteome</keyword>
<dbReference type="AlphaFoldDB" id="A0A9Q1IHH9"/>
<evidence type="ECO:0000313" key="1">
    <source>
        <dbReference type="EMBL" id="KAJ8339977.1"/>
    </source>
</evidence>
<name>A0A9Q1IHH9_SYNKA</name>
<protein>
    <submittedName>
        <fullName evidence="1">Uncharacterized protein</fullName>
    </submittedName>
</protein>
<proteinExistence type="predicted"/>
<reference evidence="1" key="1">
    <citation type="journal article" date="2023" name="Science">
        <title>Genome structures resolve the early diversification of teleost fishes.</title>
        <authorList>
            <person name="Parey E."/>
            <person name="Louis A."/>
            <person name="Montfort J."/>
            <person name="Bouchez O."/>
            <person name="Roques C."/>
            <person name="Iampietro C."/>
            <person name="Lluch J."/>
            <person name="Castinel A."/>
            <person name="Donnadieu C."/>
            <person name="Desvignes T."/>
            <person name="Floi Bucao C."/>
            <person name="Jouanno E."/>
            <person name="Wen M."/>
            <person name="Mejri S."/>
            <person name="Dirks R."/>
            <person name="Jansen H."/>
            <person name="Henkel C."/>
            <person name="Chen W.J."/>
            <person name="Zahm M."/>
            <person name="Cabau C."/>
            <person name="Klopp C."/>
            <person name="Thompson A.W."/>
            <person name="Robinson-Rechavi M."/>
            <person name="Braasch I."/>
            <person name="Lecointre G."/>
            <person name="Bobe J."/>
            <person name="Postlethwait J.H."/>
            <person name="Berthelot C."/>
            <person name="Roest Crollius H."/>
            <person name="Guiguen Y."/>
        </authorList>
    </citation>
    <scope>NUCLEOTIDE SEQUENCE</scope>
    <source>
        <strain evidence="1">WJC10195</strain>
    </source>
</reference>
<comment type="caution">
    <text evidence="1">The sequence shown here is derived from an EMBL/GenBank/DDBJ whole genome shotgun (WGS) entry which is preliminary data.</text>
</comment>
<sequence length="127" mass="13954">MGQIERELSGSLPTQRHSELISRPVVRLLCILPGCRGNDKEIVTKRGGQRNGGLNERWIRARAKARPALPRQATAGNAGCRNLSRPASLTLPNRLSVRRIQQLKVILECGQQLLTSAAHSISRATTE</sequence>
<dbReference type="Proteomes" id="UP001152622">
    <property type="component" value="Chromosome 16"/>
</dbReference>
<dbReference type="EMBL" id="JAINUF010000016">
    <property type="protein sequence ID" value="KAJ8339977.1"/>
    <property type="molecule type" value="Genomic_DNA"/>
</dbReference>
<organism evidence="1 2">
    <name type="scientific">Synaphobranchus kaupii</name>
    <name type="common">Kaup's arrowtooth eel</name>
    <dbReference type="NCBI Taxonomy" id="118154"/>
    <lineage>
        <taxon>Eukaryota</taxon>
        <taxon>Metazoa</taxon>
        <taxon>Chordata</taxon>
        <taxon>Craniata</taxon>
        <taxon>Vertebrata</taxon>
        <taxon>Euteleostomi</taxon>
        <taxon>Actinopterygii</taxon>
        <taxon>Neopterygii</taxon>
        <taxon>Teleostei</taxon>
        <taxon>Anguilliformes</taxon>
        <taxon>Synaphobranchidae</taxon>
        <taxon>Synaphobranchus</taxon>
    </lineage>
</organism>
<gene>
    <name evidence="1" type="ORF">SKAU_G00346100</name>
</gene>